<dbReference type="RefSeq" id="XP_018989280.1">
    <property type="nucleotide sequence ID" value="XM_019142709.1"/>
</dbReference>
<name>A0A1E3HAJ9_9TREE</name>
<reference evidence="1 2" key="1">
    <citation type="submission" date="2016-06" db="EMBL/GenBank/DDBJ databases">
        <title>Evolution of pathogenesis and genome organization in the Tremellales.</title>
        <authorList>
            <person name="Cuomo C."/>
            <person name="Litvintseva A."/>
            <person name="Heitman J."/>
            <person name="Chen Y."/>
            <person name="Sun S."/>
            <person name="Springer D."/>
            <person name="Dromer F."/>
            <person name="Young S."/>
            <person name="Zeng Q."/>
            <person name="Chapman S."/>
            <person name="Gujja S."/>
            <person name="Saif S."/>
            <person name="Birren B."/>
        </authorList>
    </citation>
    <scope>NUCLEOTIDE SEQUENCE [LARGE SCALE GENOMIC DNA]</scope>
    <source>
        <strain evidence="1 2">CBS 6039</strain>
    </source>
</reference>
<organism evidence="1 2">
    <name type="scientific">Cryptococcus amylolentus CBS 6039</name>
    <dbReference type="NCBI Taxonomy" id="1295533"/>
    <lineage>
        <taxon>Eukaryota</taxon>
        <taxon>Fungi</taxon>
        <taxon>Dikarya</taxon>
        <taxon>Basidiomycota</taxon>
        <taxon>Agaricomycotina</taxon>
        <taxon>Tremellomycetes</taxon>
        <taxon>Tremellales</taxon>
        <taxon>Cryptococcaceae</taxon>
        <taxon>Cryptococcus</taxon>
    </lineage>
</organism>
<accession>A0A1E3HAJ9</accession>
<dbReference type="EMBL" id="AWGJ01000013">
    <property type="protein sequence ID" value="ODN73368.1"/>
    <property type="molecule type" value="Genomic_DNA"/>
</dbReference>
<dbReference type="OrthoDB" id="1668230at2759"/>
<protein>
    <submittedName>
        <fullName evidence="1">Uncharacterized protein</fullName>
    </submittedName>
</protein>
<comment type="caution">
    <text evidence="1">The sequence shown here is derived from an EMBL/GenBank/DDBJ whole genome shotgun (WGS) entry which is preliminary data.</text>
</comment>
<dbReference type="GeneID" id="30159216"/>
<sequence>MTRDIQQAVSRTRPPAPVAIAYSDTIEITRSGSYSMPPPASTKVAQPLIHIDNEREREALEEMLREILEMGYGNL</sequence>
<dbReference type="AlphaFoldDB" id="A0A1E3HAJ9"/>
<dbReference type="Proteomes" id="UP000094065">
    <property type="component" value="Unassembled WGS sequence"/>
</dbReference>
<proteinExistence type="predicted"/>
<keyword evidence="2" id="KW-1185">Reference proteome</keyword>
<gene>
    <name evidence="1" type="ORF">L202_07907</name>
</gene>
<evidence type="ECO:0000313" key="1">
    <source>
        <dbReference type="EMBL" id="ODN73368.1"/>
    </source>
</evidence>
<evidence type="ECO:0000313" key="2">
    <source>
        <dbReference type="Proteomes" id="UP000094065"/>
    </source>
</evidence>